<dbReference type="InterPro" id="IPR011152">
    <property type="entry name" value="Pesterase_MJ0912"/>
</dbReference>
<dbReference type="AlphaFoldDB" id="A0A2C9CWB2"/>
<organism evidence="3 4">
    <name type="scientific">Pontivivens marinum</name>
    <dbReference type="NCBI Taxonomy" id="1690039"/>
    <lineage>
        <taxon>Bacteria</taxon>
        <taxon>Pseudomonadati</taxon>
        <taxon>Pseudomonadota</taxon>
        <taxon>Alphaproteobacteria</taxon>
        <taxon>Rhodobacterales</taxon>
        <taxon>Paracoccaceae</taxon>
        <taxon>Pontivivens</taxon>
    </lineage>
</organism>
<reference evidence="4" key="1">
    <citation type="submission" date="2017-09" db="EMBL/GenBank/DDBJ databases">
        <authorList>
            <person name="Varghese N."/>
            <person name="Submissions S."/>
        </authorList>
    </citation>
    <scope>NUCLEOTIDE SEQUENCE [LARGE SCALE GENOMIC DNA]</scope>
    <source>
        <strain evidence="4">C7</strain>
    </source>
</reference>
<dbReference type="SUPFAM" id="SSF56300">
    <property type="entry name" value="Metallo-dependent phosphatases"/>
    <property type="match status" value="1"/>
</dbReference>
<dbReference type="PANTHER" id="PTHR42850:SF2">
    <property type="entry name" value="BLL5683 PROTEIN"/>
    <property type="match status" value="1"/>
</dbReference>
<evidence type="ECO:0000259" key="2">
    <source>
        <dbReference type="Pfam" id="PF12850"/>
    </source>
</evidence>
<evidence type="ECO:0000313" key="4">
    <source>
        <dbReference type="Proteomes" id="UP000220034"/>
    </source>
</evidence>
<dbReference type="CDD" id="cd00838">
    <property type="entry name" value="MPP_superfamily"/>
    <property type="match status" value="1"/>
</dbReference>
<dbReference type="Gene3D" id="3.60.21.10">
    <property type="match status" value="1"/>
</dbReference>
<dbReference type="EMBL" id="OCTN01000012">
    <property type="protein sequence ID" value="SOH95562.1"/>
    <property type="molecule type" value="Genomic_DNA"/>
</dbReference>
<dbReference type="InterPro" id="IPR050126">
    <property type="entry name" value="Ap4A_hydrolase"/>
</dbReference>
<dbReference type="PANTHER" id="PTHR42850">
    <property type="entry name" value="METALLOPHOSPHOESTERASE"/>
    <property type="match status" value="1"/>
</dbReference>
<dbReference type="PIRSF" id="PIRSF000883">
    <property type="entry name" value="Pesterase_MJ0912"/>
    <property type="match status" value="1"/>
</dbReference>
<dbReference type="InterPro" id="IPR024654">
    <property type="entry name" value="Calcineurin-like_PHP_lpxH"/>
</dbReference>
<gene>
    <name evidence="3" type="ORF">SAMN06273572_11256</name>
</gene>
<dbReference type="Proteomes" id="UP000220034">
    <property type="component" value="Unassembled WGS sequence"/>
</dbReference>
<dbReference type="RefSeq" id="WP_097932146.1">
    <property type="nucleotide sequence ID" value="NZ_OCTN01000012.1"/>
</dbReference>
<dbReference type="InterPro" id="IPR029052">
    <property type="entry name" value="Metallo-depent_PP-like"/>
</dbReference>
<feature type="domain" description="Calcineurin-like phosphoesterase" evidence="2">
    <location>
        <begin position="14"/>
        <end position="206"/>
    </location>
</feature>
<evidence type="ECO:0000256" key="1">
    <source>
        <dbReference type="ARBA" id="ARBA00008950"/>
    </source>
</evidence>
<evidence type="ECO:0000313" key="3">
    <source>
        <dbReference type="EMBL" id="SOH95562.1"/>
    </source>
</evidence>
<comment type="similarity">
    <text evidence="1">Belongs to the metallophosphoesterase superfamily. YfcE family.</text>
</comment>
<sequence length="261" mass="28255">MRVVDWGEFAGPLIVFGGVHSNRHALDALVALPEAKVCTGDIVAYCAQPAACVDLMRSENIPTIAGNCESQLAENALDCGCGFEDGTACDLMSARWYAHANAVLNAEQRGWMGTLPDWAVLTHAGRRWLLVHGAPSAQNRFIWSMTDLQGEIAVAEAQVGPVDGILAGHSGIPFVREYGRHIWVNTGAIGMPAHDGRPDTSYARLDGQQITIERLSYDHEGARAMMVAAGLVQGYHNTLRSGWWPSEDILPDTLRAQPRVA</sequence>
<proteinExistence type="inferred from homology"/>
<dbReference type="GO" id="GO:0016791">
    <property type="term" value="F:phosphatase activity"/>
    <property type="evidence" value="ECO:0007669"/>
    <property type="project" value="TreeGrafter"/>
</dbReference>
<keyword evidence="4" id="KW-1185">Reference proteome</keyword>
<accession>A0A2C9CWB2</accession>
<name>A0A2C9CWB2_9RHOB</name>
<dbReference type="Pfam" id="PF12850">
    <property type="entry name" value="Metallophos_2"/>
    <property type="match status" value="1"/>
</dbReference>
<protein>
    <submittedName>
        <fullName evidence="3">Calcineurin-like phosphoesterase superfamily domain-containing protein</fullName>
    </submittedName>
</protein>
<dbReference type="GO" id="GO:0005737">
    <property type="term" value="C:cytoplasm"/>
    <property type="evidence" value="ECO:0007669"/>
    <property type="project" value="TreeGrafter"/>
</dbReference>
<dbReference type="OrthoDB" id="9813918at2"/>